<accession>A0A5S9PXU0</accession>
<dbReference type="InterPro" id="IPR018490">
    <property type="entry name" value="cNMP-bd_dom_sf"/>
</dbReference>
<dbReference type="GO" id="GO:0003700">
    <property type="term" value="F:DNA-binding transcription factor activity"/>
    <property type="evidence" value="ECO:0007669"/>
    <property type="project" value="TreeGrafter"/>
</dbReference>
<dbReference type="Proteomes" id="UP000433050">
    <property type="component" value="Unassembled WGS sequence"/>
</dbReference>
<reference evidence="2 3" key="1">
    <citation type="submission" date="2019-12" db="EMBL/GenBank/DDBJ databases">
        <authorList>
            <person name="Reyes-Prieto M."/>
        </authorList>
    </citation>
    <scope>NUCLEOTIDE SEQUENCE [LARGE SCALE GENOMIC DNA]</scope>
    <source>
        <strain evidence="2">HF14-78462</strain>
    </source>
</reference>
<dbReference type="InterPro" id="IPR050397">
    <property type="entry name" value="Env_Response_Regulators"/>
</dbReference>
<protein>
    <recommendedName>
        <fullName evidence="1">Cyclic nucleotide-binding domain-containing protein</fullName>
    </recommendedName>
</protein>
<dbReference type="InterPro" id="IPR000595">
    <property type="entry name" value="cNMP-bd_dom"/>
</dbReference>
<dbReference type="PANTHER" id="PTHR24567">
    <property type="entry name" value="CRP FAMILY TRANSCRIPTIONAL REGULATORY PROTEIN"/>
    <property type="match status" value="1"/>
</dbReference>
<dbReference type="EMBL" id="CACSAS010000001">
    <property type="protein sequence ID" value="CAA0109879.1"/>
    <property type="molecule type" value="Genomic_DNA"/>
</dbReference>
<evidence type="ECO:0000259" key="1">
    <source>
        <dbReference type="PROSITE" id="PS50042"/>
    </source>
</evidence>
<dbReference type="GO" id="GO:0005829">
    <property type="term" value="C:cytosol"/>
    <property type="evidence" value="ECO:0007669"/>
    <property type="project" value="TreeGrafter"/>
</dbReference>
<dbReference type="AlphaFoldDB" id="A0A5S9PXU0"/>
<name>A0A5S9PXU0_9HYPH</name>
<dbReference type="PROSITE" id="PS50042">
    <property type="entry name" value="CNMP_BINDING_3"/>
    <property type="match status" value="1"/>
</dbReference>
<organism evidence="2 3">
    <name type="scientific">Starkeya nomas</name>
    <dbReference type="NCBI Taxonomy" id="2666134"/>
    <lineage>
        <taxon>Bacteria</taxon>
        <taxon>Pseudomonadati</taxon>
        <taxon>Pseudomonadota</taxon>
        <taxon>Alphaproteobacteria</taxon>
        <taxon>Hyphomicrobiales</taxon>
        <taxon>Xanthobacteraceae</taxon>
        <taxon>Starkeya</taxon>
    </lineage>
</organism>
<dbReference type="CDD" id="cd00038">
    <property type="entry name" value="CAP_ED"/>
    <property type="match status" value="1"/>
</dbReference>
<evidence type="ECO:0000313" key="2">
    <source>
        <dbReference type="EMBL" id="CAA0109879.1"/>
    </source>
</evidence>
<dbReference type="RefSeq" id="WP_159600788.1">
    <property type="nucleotide sequence ID" value="NZ_CACSAS010000001.1"/>
</dbReference>
<evidence type="ECO:0000313" key="3">
    <source>
        <dbReference type="Proteomes" id="UP000433050"/>
    </source>
</evidence>
<dbReference type="Gene3D" id="2.60.120.10">
    <property type="entry name" value="Jelly Rolls"/>
    <property type="match status" value="1"/>
</dbReference>
<dbReference type="SMART" id="SM00100">
    <property type="entry name" value="cNMP"/>
    <property type="match status" value="1"/>
</dbReference>
<dbReference type="SUPFAM" id="SSF51206">
    <property type="entry name" value="cAMP-binding domain-like"/>
    <property type="match status" value="1"/>
</dbReference>
<feature type="domain" description="Cyclic nucleotide-binding" evidence="1">
    <location>
        <begin position="15"/>
        <end position="137"/>
    </location>
</feature>
<sequence>MSIEDDIAFLERVPTLTLIGREALRVIAISLEHYSVARGQALFREGDPADCAYVVHRGSFAITRADPALARRPGQAVQVGPTALLGEMALLTDTRRPATATALEDAEVMRIPRMVFLRTLEGYPDAARRLTRELSAQLGTTLAELDKVRQRLEAIDGEPRP</sequence>
<dbReference type="Pfam" id="PF00027">
    <property type="entry name" value="cNMP_binding"/>
    <property type="match status" value="1"/>
</dbReference>
<gene>
    <name evidence="2" type="ORF">STARVERO_03781</name>
</gene>
<dbReference type="PANTHER" id="PTHR24567:SF68">
    <property type="entry name" value="DNA-BINDING TRANSCRIPTIONAL DUAL REGULATOR CRP"/>
    <property type="match status" value="1"/>
</dbReference>
<dbReference type="InterPro" id="IPR014710">
    <property type="entry name" value="RmlC-like_jellyroll"/>
</dbReference>
<proteinExistence type="predicted"/>
<keyword evidence="3" id="KW-1185">Reference proteome</keyword>